<dbReference type="HOGENOM" id="CLU_167453_0_0_9"/>
<dbReference type="RefSeq" id="WP_005948935.1">
    <property type="nucleotide sequence ID" value="NZ_CP136423.1"/>
</dbReference>
<sequence length="130" mass="14958">MVVLELTKQIKDVFLKVDGVAMPCPSSFTWGLQDISASESGRTDDTIMHKNRVGQKRKLSIGWNAPDWDTACDIIQAVNPEYIEVEYPDLLDRNKHAVRTFYVGDRSSPFKCWWIGNQRMEGVSFDFIER</sequence>
<organism evidence="1 2">
    <name type="scientific">Blautia hydrogenotrophica (strain DSM 10507 / JCM 14656 / S5a33)</name>
    <name type="common">Ruminococcus hydrogenotrophicus</name>
    <dbReference type="NCBI Taxonomy" id="476272"/>
    <lineage>
        <taxon>Bacteria</taxon>
        <taxon>Bacillati</taxon>
        <taxon>Bacillota</taxon>
        <taxon>Clostridia</taxon>
        <taxon>Lachnospirales</taxon>
        <taxon>Lachnospiraceae</taxon>
        <taxon>Blautia</taxon>
    </lineage>
</organism>
<proteinExistence type="predicted"/>
<comment type="caution">
    <text evidence="1">The sequence shown here is derived from an EMBL/GenBank/DDBJ whole genome shotgun (WGS) entry which is preliminary data.</text>
</comment>
<gene>
    <name evidence="1" type="ORF">RUMHYD_01991</name>
</gene>
<accession>C0CMB0</accession>
<keyword evidence="2" id="KW-1185">Reference proteome</keyword>
<dbReference type="EMBL" id="ACBZ01000101">
    <property type="protein sequence ID" value="EEG49180.1"/>
    <property type="molecule type" value="Genomic_DNA"/>
</dbReference>
<dbReference type="Proteomes" id="UP000003100">
    <property type="component" value="Unassembled WGS sequence"/>
</dbReference>
<reference evidence="1 2" key="1">
    <citation type="submission" date="2009-01" db="EMBL/GenBank/DDBJ databases">
        <authorList>
            <person name="Fulton L."/>
            <person name="Clifton S."/>
            <person name="Fulton B."/>
            <person name="Xu J."/>
            <person name="Minx P."/>
            <person name="Pepin K.H."/>
            <person name="Johnson M."/>
            <person name="Bhonagiri V."/>
            <person name="Nash W.E."/>
            <person name="Mardis E.R."/>
            <person name="Wilson R.K."/>
        </authorList>
    </citation>
    <scope>NUCLEOTIDE SEQUENCE [LARGE SCALE GENOMIC DNA]</scope>
    <source>
        <strain evidence="2">DSM 10507 / JCM 14656 / S5a33</strain>
    </source>
</reference>
<dbReference type="PATRIC" id="fig|476272.21.peg.2031"/>
<evidence type="ECO:0000313" key="1">
    <source>
        <dbReference type="EMBL" id="EEG49180.1"/>
    </source>
</evidence>
<dbReference type="AlphaFoldDB" id="C0CMB0"/>
<name>C0CMB0_BLAHS</name>
<evidence type="ECO:0000313" key="2">
    <source>
        <dbReference type="Proteomes" id="UP000003100"/>
    </source>
</evidence>
<protein>
    <submittedName>
        <fullName evidence="1">Uncharacterized protein</fullName>
    </submittedName>
</protein>
<dbReference type="GeneID" id="86822275"/>
<reference evidence="1 2" key="2">
    <citation type="submission" date="2009-02" db="EMBL/GenBank/DDBJ databases">
        <title>Draft genome sequence of Blautia hydrogenotrophica DSM 10507 (Ruminococcus hydrogenotrophicus DSM 10507).</title>
        <authorList>
            <person name="Sudarsanam P."/>
            <person name="Ley R."/>
            <person name="Guruge J."/>
            <person name="Turnbaugh P.J."/>
            <person name="Mahowald M."/>
            <person name="Liep D."/>
            <person name="Gordon J."/>
        </authorList>
    </citation>
    <scope>NUCLEOTIDE SEQUENCE [LARGE SCALE GENOMIC DNA]</scope>
    <source>
        <strain evidence="2">DSM 10507 / JCM 14656 / S5a33</strain>
    </source>
</reference>